<reference evidence="2" key="1">
    <citation type="journal article" date="2024" name="Proc. Natl. Acad. Sci. U.S.A.">
        <title>Extraordinary preservation of gene collinearity over three hundred million years revealed in homosporous lycophytes.</title>
        <authorList>
            <person name="Li C."/>
            <person name="Wickell D."/>
            <person name="Kuo L.Y."/>
            <person name="Chen X."/>
            <person name="Nie B."/>
            <person name="Liao X."/>
            <person name="Peng D."/>
            <person name="Ji J."/>
            <person name="Jenkins J."/>
            <person name="Williams M."/>
            <person name="Shu S."/>
            <person name="Plott C."/>
            <person name="Barry K."/>
            <person name="Rajasekar S."/>
            <person name="Grimwood J."/>
            <person name="Han X."/>
            <person name="Sun S."/>
            <person name="Hou Z."/>
            <person name="He W."/>
            <person name="Dai G."/>
            <person name="Sun C."/>
            <person name="Schmutz J."/>
            <person name="Leebens-Mack J.H."/>
            <person name="Li F.W."/>
            <person name="Wang L."/>
        </authorList>
    </citation>
    <scope>NUCLEOTIDE SEQUENCE [LARGE SCALE GENOMIC DNA]</scope>
    <source>
        <strain evidence="2">cv. PW_Plant_1</strain>
    </source>
</reference>
<proteinExistence type="predicted"/>
<keyword evidence="2" id="KW-1185">Reference proteome</keyword>
<organism evidence="1 2">
    <name type="scientific">Diphasiastrum complanatum</name>
    <name type="common">Issler's clubmoss</name>
    <name type="synonym">Lycopodium complanatum</name>
    <dbReference type="NCBI Taxonomy" id="34168"/>
    <lineage>
        <taxon>Eukaryota</taxon>
        <taxon>Viridiplantae</taxon>
        <taxon>Streptophyta</taxon>
        <taxon>Embryophyta</taxon>
        <taxon>Tracheophyta</taxon>
        <taxon>Lycopodiopsida</taxon>
        <taxon>Lycopodiales</taxon>
        <taxon>Lycopodiaceae</taxon>
        <taxon>Lycopodioideae</taxon>
        <taxon>Diphasiastrum</taxon>
    </lineage>
</organism>
<protein>
    <submittedName>
        <fullName evidence="1">Uncharacterized protein</fullName>
    </submittedName>
</protein>
<evidence type="ECO:0000313" key="2">
    <source>
        <dbReference type="Proteomes" id="UP001162992"/>
    </source>
</evidence>
<comment type="caution">
    <text evidence="1">The sequence shown here is derived from an EMBL/GenBank/DDBJ whole genome shotgun (WGS) entry which is preliminary data.</text>
</comment>
<evidence type="ECO:0000313" key="1">
    <source>
        <dbReference type="EMBL" id="KAJ7558685.1"/>
    </source>
</evidence>
<gene>
    <name evidence="1" type="ORF">O6H91_04G051200</name>
</gene>
<dbReference type="EMBL" id="CM055095">
    <property type="protein sequence ID" value="KAJ7558685.1"/>
    <property type="molecule type" value="Genomic_DNA"/>
</dbReference>
<sequence length="570" mass="64467">MDLNKLPEDVKPTWSELLAAGLELRTSKSISQKDHIVQGPQEYRGVLLRDQKQICPVACANLPINLPRVLHVAAFQSASLSFLPSSESFKLQPRGQAVGLLEEWKRFLTYLRMWDKIAVVYAQGWQLFLKPPQGQLWDSESFVDVFYCTSKIGSDEERIQNRVTQQKEVQIAAQVTADGTVSQQKSVQSKAAQMHPDYLQTLRQTHNGWLFGAIAELVDNARDAKATRLEISVKYGYLRGAKNTQIPMLCIEDNGTGMNHEEIIRMIAFGHKRPDDDDPTQIGRFGVGFKTGAMKLGKDTVVFTQGKETRSIALLSSSFNEGKDVLEVPVVTYHKQTGRMEYDLRAQTKEVARANEKAVMEHSPFDKYGIGHELSKFDSSTGTRIYVYNLEKWGSEYCLQWEDESSTSKIRDIKIRSRRVRTRPGQTSQEVALDYSLHAYLEVVFLEPEMIIYVQGSQVKTRRLAKSLNRTEKIKDIVLGKEAYKRVGNMIHSADWGRGVVGVIDTTSLMEFGKGRVGVLNNKQGFEDSEAYAVLEKWLGQKSDKYWEAHEEDLEVDLLLILTGSNVTNA</sequence>
<name>A0ACC2DWZ4_DIPCM</name>
<accession>A0ACC2DWZ4</accession>
<dbReference type="Proteomes" id="UP001162992">
    <property type="component" value="Chromosome 4"/>
</dbReference>